<dbReference type="InterPro" id="IPR000825">
    <property type="entry name" value="SUF_FeS_clus_asmbl_SufBD_core"/>
</dbReference>
<evidence type="ECO:0000313" key="6">
    <source>
        <dbReference type="Proteomes" id="UP000682733"/>
    </source>
</evidence>
<organism evidence="5 6">
    <name type="scientific">Didymodactylos carnosus</name>
    <dbReference type="NCBI Taxonomy" id="1234261"/>
    <lineage>
        <taxon>Eukaryota</taxon>
        <taxon>Metazoa</taxon>
        <taxon>Spiralia</taxon>
        <taxon>Gnathifera</taxon>
        <taxon>Rotifera</taxon>
        <taxon>Eurotatoria</taxon>
        <taxon>Bdelloidea</taxon>
        <taxon>Philodinida</taxon>
        <taxon>Philodinidae</taxon>
        <taxon>Didymodactylos</taxon>
    </lineage>
</organism>
<sequence length="217" mass="24671">MAERRLEAYAAFKDMDQPAFGPDLSFVDFSQYRYYVRPAKNQTDDWQQVPTKIRETFARLGIPEAEAKFLHGVTTQYDSEVVYHSMLKEVSDKGVIFTDMDSAIKLYPELVQKYFGTLVAFNDNKYASLNAAVWSGGSFVYVPPFVKVDLPLQAYFRINRIGSGQFERTLIIVDEGAELHYIEGCTAPIYSRDNLHAAVVEVFVGAKAKCRYTTIQN</sequence>
<accession>A0A8S2GYY4</accession>
<dbReference type="InterPro" id="IPR055346">
    <property type="entry name" value="Fe-S_cluster_assembly_SufBD"/>
</dbReference>
<evidence type="ECO:0000313" key="5">
    <source>
        <dbReference type="EMBL" id="CAF3581171.1"/>
    </source>
</evidence>
<evidence type="ECO:0000256" key="1">
    <source>
        <dbReference type="ARBA" id="ARBA00043967"/>
    </source>
</evidence>
<evidence type="ECO:0000259" key="3">
    <source>
        <dbReference type="Pfam" id="PF19295"/>
    </source>
</evidence>
<dbReference type="InterPro" id="IPR045595">
    <property type="entry name" value="SufBD_N"/>
</dbReference>
<comment type="caution">
    <text evidence="5">The sequence shown here is derived from an EMBL/GenBank/DDBJ whole genome shotgun (WGS) entry which is preliminary data.</text>
</comment>
<dbReference type="Proteomes" id="UP000677228">
    <property type="component" value="Unassembled WGS sequence"/>
</dbReference>
<feature type="domain" description="SUF system FeS cluster assembly SufBD N-terminal" evidence="3">
    <location>
        <begin position="83"/>
        <end position="153"/>
    </location>
</feature>
<reference evidence="5" key="1">
    <citation type="submission" date="2021-02" db="EMBL/GenBank/DDBJ databases">
        <authorList>
            <person name="Nowell W R."/>
        </authorList>
    </citation>
    <scope>NUCLEOTIDE SEQUENCE</scope>
</reference>
<dbReference type="GO" id="GO:0016226">
    <property type="term" value="P:iron-sulfur cluster assembly"/>
    <property type="evidence" value="ECO:0007669"/>
    <property type="project" value="InterPro"/>
</dbReference>
<evidence type="ECO:0000313" key="4">
    <source>
        <dbReference type="EMBL" id="CAF0798010.1"/>
    </source>
</evidence>
<dbReference type="InterPro" id="IPR037284">
    <property type="entry name" value="SUF_FeS_clus_asmbl_SufBD_sf"/>
</dbReference>
<proteinExistence type="inferred from homology"/>
<dbReference type="Proteomes" id="UP000682733">
    <property type="component" value="Unassembled WGS sequence"/>
</dbReference>
<dbReference type="Pfam" id="PF01458">
    <property type="entry name" value="SUFBD_core"/>
    <property type="match status" value="1"/>
</dbReference>
<dbReference type="PANTHER" id="PTHR30508:SF1">
    <property type="entry name" value="UPF0051 PROTEIN ABCI8, CHLOROPLASTIC-RELATED"/>
    <property type="match status" value="1"/>
</dbReference>
<comment type="similarity">
    <text evidence="1">Belongs to the iron-sulfur cluster assembly SufBD family.</text>
</comment>
<dbReference type="PANTHER" id="PTHR30508">
    <property type="entry name" value="FES CLUSTER ASSEMBLY PROTEIN SUF"/>
    <property type="match status" value="1"/>
</dbReference>
<dbReference type="SUPFAM" id="SSF101960">
    <property type="entry name" value="Stabilizer of iron transporter SufD"/>
    <property type="match status" value="1"/>
</dbReference>
<name>A0A8S2GYY4_9BILA</name>
<dbReference type="EMBL" id="CAJOBA010001182">
    <property type="protein sequence ID" value="CAF3581171.1"/>
    <property type="molecule type" value="Genomic_DNA"/>
</dbReference>
<feature type="domain" description="SUF system FeS cluster assembly SufBD core" evidence="2">
    <location>
        <begin position="156"/>
        <end position="217"/>
    </location>
</feature>
<dbReference type="EMBL" id="CAJNOK010001182">
    <property type="protein sequence ID" value="CAF0798010.1"/>
    <property type="molecule type" value="Genomic_DNA"/>
</dbReference>
<protein>
    <recommendedName>
        <fullName evidence="7">Fe-S cluster assembly protein SufB</fullName>
    </recommendedName>
</protein>
<evidence type="ECO:0000259" key="2">
    <source>
        <dbReference type="Pfam" id="PF01458"/>
    </source>
</evidence>
<dbReference type="Pfam" id="PF19295">
    <property type="entry name" value="SufBD_N"/>
    <property type="match status" value="1"/>
</dbReference>
<dbReference type="AlphaFoldDB" id="A0A8S2GYY4"/>
<evidence type="ECO:0008006" key="7">
    <source>
        <dbReference type="Google" id="ProtNLM"/>
    </source>
</evidence>
<gene>
    <name evidence="4" type="ORF">OVA965_LOCUS4492</name>
    <name evidence="5" type="ORF">TMI583_LOCUS4490</name>
</gene>